<evidence type="ECO:0000313" key="1">
    <source>
        <dbReference type="EMBL" id="GHC61754.1"/>
    </source>
</evidence>
<protein>
    <submittedName>
        <fullName evidence="1">Uncharacterized protein</fullName>
    </submittedName>
</protein>
<proteinExistence type="predicted"/>
<name>A0A918WN65_9BACT</name>
<dbReference type="Proteomes" id="UP000644507">
    <property type="component" value="Unassembled WGS sequence"/>
</dbReference>
<evidence type="ECO:0000313" key="2">
    <source>
        <dbReference type="Proteomes" id="UP000644507"/>
    </source>
</evidence>
<reference evidence="1" key="1">
    <citation type="journal article" date="2014" name="Int. J. Syst. Evol. Microbiol.">
        <title>Complete genome sequence of Corynebacterium casei LMG S-19264T (=DSM 44701T), isolated from a smear-ripened cheese.</title>
        <authorList>
            <consortium name="US DOE Joint Genome Institute (JGI-PGF)"/>
            <person name="Walter F."/>
            <person name="Albersmeier A."/>
            <person name="Kalinowski J."/>
            <person name="Ruckert C."/>
        </authorList>
    </citation>
    <scope>NUCLEOTIDE SEQUENCE</scope>
    <source>
        <strain evidence="1">KCTC 12988</strain>
    </source>
</reference>
<comment type="caution">
    <text evidence="1">The sequence shown here is derived from an EMBL/GenBank/DDBJ whole genome shotgun (WGS) entry which is preliminary data.</text>
</comment>
<dbReference type="Gene3D" id="2.40.160.10">
    <property type="entry name" value="Porin"/>
    <property type="match status" value="1"/>
</dbReference>
<dbReference type="RefSeq" id="WP_189571980.1">
    <property type="nucleotide sequence ID" value="NZ_BMXI01000014.1"/>
</dbReference>
<dbReference type="EMBL" id="BMXI01000014">
    <property type="protein sequence ID" value="GHC61754.1"/>
    <property type="molecule type" value="Genomic_DNA"/>
</dbReference>
<reference evidence="1" key="2">
    <citation type="submission" date="2020-09" db="EMBL/GenBank/DDBJ databases">
        <authorList>
            <person name="Sun Q."/>
            <person name="Kim S."/>
        </authorList>
    </citation>
    <scope>NUCLEOTIDE SEQUENCE</scope>
    <source>
        <strain evidence="1">KCTC 12988</strain>
    </source>
</reference>
<keyword evidence="2" id="KW-1185">Reference proteome</keyword>
<dbReference type="InterPro" id="IPR010870">
    <property type="entry name" value="Porin_O/P"/>
</dbReference>
<dbReference type="AlphaFoldDB" id="A0A918WN65"/>
<dbReference type="Pfam" id="PF07396">
    <property type="entry name" value="Porin_O_P"/>
    <property type="match status" value="1"/>
</dbReference>
<organism evidence="1 2">
    <name type="scientific">Roseibacillus persicicus</name>
    <dbReference type="NCBI Taxonomy" id="454148"/>
    <lineage>
        <taxon>Bacteria</taxon>
        <taxon>Pseudomonadati</taxon>
        <taxon>Verrucomicrobiota</taxon>
        <taxon>Verrucomicrobiia</taxon>
        <taxon>Verrucomicrobiales</taxon>
        <taxon>Verrucomicrobiaceae</taxon>
        <taxon>Roseibacillus</taxon>
    </lineage>
</organism>
<accession>A0A918WN65</accession>
<gene>
    <name evidence="1" type="ORF">GCM10007100_31470</name>
</gene>
<dbReference type="InterPro" id="IPR023614">
    <property type="entry name" value="Porin_dom_sf"/>
</dbReference>
<sequence>MARSSFLAYLSAATLTVAGELEFAESLSSEPQSQGNFWADLAEGQLYKNKDNPWISSVKVEGRAHYQAAWVDGNDTDGNGFSGDFEEFRRFRVGTEIDFLTAFEVSVGVNLVDDERYEDGDLSMGVEDYANAYLRLSVDKLFDLLFLDELEFTYGRQKVRVGYEAHRSSNELITVERSALSNRIRGEGSRRTGFLLGAEKDDFTLNLGVFSHDRSDFVGSWNHGHFYYGSLQWDLSKQWTLLIDGIINEGQGPDEALGYDWVTSLSVLYEKKRFGMSFNLAMGDNGDARNQVFDEDRQGAFYGAVFTPWCWILEDRLQLVGQAQYQISDESEGIRLADRYLIPFHDAGTAEVNNGRGDEHFSAYLGLNFHPWKGESRVMVGVQYDDLQTPDGNLDAITTFLAFRTSF</sequence>